<dbReference type="EMBL" id="CWJL01000010">
    <property type="protein sequence ID" value="CRY67307.1"/>
    <property type="molecule type" value="Genomic_DNA"/>
</dbReference>
<dbReference type="AlphaFoldDB" id="A0A0T9NTB2"/>
<dbReference type="OrthoDB" id="6429624at2"/>
<evidence type="ECO:0000313" key="2">
    <source>
        <dbReference type="EMBL" id="CRY67307.1"/>
    </source>
</evidence>
<organism evidence="1 4">
    <name type="scientific">Yersinia pekkanenii</name>
    <dbReference type="NCBI Taxonomy" id="1288385"/>
    <lineage>
        <taxon>Bacteria</taxon>
        <taxon>Pseudomonadati</taxon>
        <taxon>Pseudomonadota</taxon>
        <taxon>Gammaproteobacteria</taxon>
        <taxon>Enterobacterales</taxon>
        <taxon>Yersiniaceae</taxon>
        <taxon>Yersinia</taxon>
    </lineage>
</organism>
<evidence type="ECO:0000313" key="3">
    <source>
        <dbReference type="Proteomes" id="UP000044625"/>
    </source>
</evidence>
<accession>A0A0T9NTB2</accession>
<reference evidence="2 3" key="1">
    <citation type="submission" date="2015-03" db="EMBL/GenBank/DDBJ databases">
        <authorList>
            <consortium name="Pathogen Informatics"/>
            <person name="Murphy D."/>
        </authorList>
    </citation>
    <scope>NUCLEOTIDE SEQUENCE [LARGE SCALE GENOMIC DNA]</scope>
    <source>
        <strain evidence="3">type strain: CIP110230</strain>
        <strain evidence="2">Type strain: CIP110230</strain>
    </source>
</reference>
<reference evidence="1" key="2">
    <citation type="submission" date="2015-03" db="EMBL/GenBank/DDBJ databases">
        <authorList>
            <person name="Murphy D."/>
        </authorList>
    </citation>
    <scope>NUCLEOTIDE SEQUENCE [LARGE SCALE GENOMIC DNA]</scope>
    <source>
        <strain evidence="1">A125KOH2</strain>
    </source>
</reference>
<dbReference type="EMBL" id="CQAZ01000005">
    <property type="protein sequence ID" value="CNH28678.1"/>
    <property type="molecule type" value="Genomic_DNA"/>
</dbReference>
<evidence type="ECO:0000313" key="4">
    <source>
        <dbReference type="Proteomes" id="UP000045840"/>
    </source>
</evidence>
<sequence>MTNLGLLKSHLALGEDYSEELLQVLQSAFDEITFSRAKLLELGCYSPADTADLLSGCGKLTQYITKFEHSEAYSVGSTALIGVLVAHQNQRTVLDQLVTLTCQGGVWTAQIAFDEFPVHNSPAAAMDELSDWLIRLGLATRVSDSLRTQLGVLWTKN</sequence>
<dbReference type="Proteomes" id="UP000044625">
    <property type="component" value="Unassembled WGS sequence"/>
</dbReference>
<dbReference type="STRING" id="1288385.ERS137968_02379"/>
<keyword evidence="3" id="KW-1185">Reference proteome</keyword>
<dbReference type="Proteomes" id="UP000045840">
    <property type="component" value="Unassembled WGS sequence"/>
</dbReference>
<proteinExistence type="predicted"/>
<evidence type="ECO:0000313" key="1">
    <source>
        <dbReference type="EMBL" id="CNH28678.1"/>
    </source>
</evidence>
<name>A0A0T9NTB2_9GAMM</name>
<reference evidence="4" key="3">
    <citation type="submission" date="2015-03" db="EMBL/GenBank/DDBJ databases">
        <authorList>
            <consortium name="Pathogen Informatics"/>
        </authorList>
    </citation>
    <scope>NUCLEOTIDE SEQUENCE [LARGE SCALE GENOMIC DNA]</scope>
    <source>
        <strain evidence="4">A125KOH2</strain>
    </source>
</reference>
<protein>
    <submittedName>
        <fullName evidence="1">Uncharacterized protein</fullName>
    </submittedName>
</protein>
<dbReference type="RefSeq" id="WP_049610311.1">
    <property type="nucleotide sequence ID" value="NZ_CAWMMU010000010.1"/>
</dbReference>
<gene>
    <name evidence="1" type="ORF">ERS008529_00860</name>
    <name evidence="2" type="ORF">ERS137968_02379</name>
</gene>